<feature type="compositionally biased region" description="Basic and acidic residues" evidence="1">
    <location>
        <begin position="35"/>
        <end position="46"/>
    </location>
</feature>
<protein>
    <submittedName>
        <fullName evidence="2 4">Uncharacterized protein</fullName>
    </submittedName>
</protein>
<accession>A0A183H3A6</accession>
<sequence>MMSSQSRSDAACALLKCDVQGRTGDTLDVDDEGGDISKGDSMKDGLRVGNTSSYLSPPSLPMLGCSEPLGLSSLTSSHILP</sequence>
<evidence type="ECO:0000313" key="3">
    <source>
        <dbReference type="Proteomes" id="UP000267606"/>
    </source>
</evidence>
<evidence type="ECO:0000256" key="1">
    <source>
        <dbReference type="SAM" id="MobiDB-lite"/>
    </source>
</evidence>
<dbReference type="WBParaSite" id="OFLC_0000196501-mRNA-1">
    <property type="protein sequence ID" value="OFLC_0000196501-mRNA-1"/>
    <property type="gene ID" value="OFLC_0000196501"/>
</dbReference>
<dbReference type="EMBL" id="UZAJ01001047">
    <property type="protein sequence ID" value="VDO31408.1"/>
    <property type="molecule type" value="Genomic_DNA"/>
</dbReference>
<dbReference type="Proteomes" id="UP000267606">
    <property type="component" value="Unassembled WGS sequence"/>
</dbReference>
<feature type="region of interest" description="Disordered" evidence="1">
    <location>
        <begin position="23"/>
        <end position="59"/>
    </location>
</feature>
<gene>
    <name evidence="2" type="ORF">OFLC_LOCUS1966</name>
</gene>
<reference evidence="2 3" key="2">
    <citation type="submission" date="2018-11" db="EMBL/GenBank/DDBJ databases">
        <authorList>
            <consortium name="Pathogen Informatics"/>
        </authorList>
    </citation>
    <scope>NUCLEOTIDE SEQUENCE [LARGE SCALE GENOMIC DNA]</scope>
</reference>
<evidence type="ECO:0000313" key="4">
    <source>
        <dbReference type="WBParaSite" id="OFLC_0000196501-mRNA-1"/>
    </source>
</evidence>
<proteinExistence type="predicted"/>
<keyword evidence="3" id="KW-1185">Reference proteome</keyword>
<name>A0A183H3A6_9BILA</name>
<evidence type="ECO:0000313" key="2">
    <source>
        <dbReference type="EMBL" id="VDO31408.1"/>
    </source>
</evidence>
<organism evidence="4">
    <name type="scientific">Onchocerca flexuosa</name>
    <dbReference type="NCBI Taxonomy" id="387005"/>
    <lineage>
        <taxon>Eukaryota</taxon>
        <taxon>Metazoa</taxon>
        <taxon>Ecdysozoa</taxon>
        <taxon>Nematoda</taxon>
        <taxon>Chromadorea</taxon>
        <taxon>Rhabditida</taxon>
        <taxon>Spirurina</taxon>
        <taxon>Spiruromorpha</taxon>
        <taxon>Filarioidea</taxon>
        <taxon>Onchocercidae</taxon>
        <taxon>Onchocerca</taxon>
    </lineage>
</organism>
<reference evidence="4" key="1">
    <citation type="submission" date="2016-06" db="UniProtKB">
        <authorList>
            <consortium name="WormBaseParasite"/>
        </authorList>
    </citation>
    <scope>IDENTIFICATION</scope>
</reference>
<dbReference type="AlphaFoldDB" id="A0A183H3A6"/>